<sequence length="149" mass="16038">LLSEAKTTAPYTEEQLLREIPETENHNILSSSLSPLATLLFLSLHRPLSLSSPADVCGGGQVVDLAKPSWGISDHQDHMADSVVRGQRATSGWLHRKQWVGCITDTGQTDTKWTGGVGGMINEADSDGDGQIHCQVFSKAIHSAAFDDL</sequence>
<feature type="non-terminal residue" evidence="1">
    <location>
        <position position="1"/>
    </location>
</feature>
<comment type="caution">
    <text evidence="1">The sequence shown here is derived from an EMBL/GenBank/DDBJ whole genome shotgun (WGS) entry which is preliminary data.</text>
</comment>
<accession>A0A8S9S228</accession>
<dbReference type="AlphaFoldDB" id="A0A8S9S228"/>
<name>A0A8S9S228_BRACR</name>
<reference evidence="1" key="1">
    <citation type="submission" date="2019-12" db="EMBL/GenBank/DDBJ databases">
        <title>Genome sequencing and annotation of Brassica cretica.</title>
        <authorList>
            <person name="Studholme D.J."/>
            <person name="Sarris P."/>
        </authorList>
    </citation>
    <scope>NUCLEOTIDE SEQUENCE</scope>
    <source>
        <strain evidence="1">PFS-109/04</strain>
        <tissue evidence="1">Leaf</tissue>
    </source>
</reference>
<gene>
    <name evidence="1" type="ORF">F2Q69_00027862</name>
</gene>
<protein>
    <submittedName>
        <fullName evidence="1">Uncharacterized protein</fullName>
    </submittedName>
</protein>
<proteinExistence type="predicted"/>
<evidence type="ECO:0000313" key="1">
    <source>
        <dbReference type="EMBL" id="KAF3587645.1"/>
    </source>
</evidence>
<organism evidence="1 2">
    <name type="scientific">Brassica cretica</name>
    <name type="common">Mustard</name>
    <dbReference type="NCBI Taxonomy" id="69181"/>
    <lineage>
        <taxon>Eukaryota</taxon>
        <taxon>Viridiplantae</taxon>
        <taxon>Streptophyta</taxon>
        <taxon>Embryophyta</taxon>
        <taxon>Tracheophyta</taxon>
        <taxon>Spermatophyta</taxon>
        <taxon>Magnoliopsida</taxon>
        <taxon>eudicotyledons</taxon>
        <taxon>Gunneridae</taxon>
        <taxon>Pentapetalae</taxon>
        <taxon>rosids</taxon>
        <taxon>malvids</taxon>
        <taxon>Brassicales</taxon>
        <taxon>Brassicaceae</taxon>
        <taxon>Brassiceae</taxon>
        <taxon>Brassica</taxon>
    </lineage>
</organism>
<dbReference type="EMBL" id="QGKX02000088">
    <property type="protein sequence ID" value="KAF3587645.1"/>
    <property type="molecule type" value="Genomic_DNA"/>
</dbReference>
<dbReference type="Proteomes" id="UP000712600">
    <property type="component" value="Unassembled WGS sequence"/>
</dbReference>
<evidence type="ECO:0000313" key="2">
    <source>
        <dbReference type="Proteomes" id="UP000712600"/>
    </source>
</evidence>